<feature type="transmembrane region" description="Helical" evidence="5">
    <location>
        <begin position="48"/>
        <end position="68"/>
    </location>
</feature>
<dbReference type="GO" id="GO:0016874">
    <property type="term" value="F:ligase activity"/>
    <property type="evidence" value="ECO:0007669"/>
    <property type="project" value="UniProtKB-KW"/>
</dbReference>
<evidence type="ECO:0000256" key="3">
    <source>
        <dbReference type="ARBA" id="ARBA00022989"/>
    </source>
</evidence>
<comment type="caution">
    <text evidence="7">The sequence shown here is derived from an EMBL/GenBank/DDBJ whole genome shotgun (WGS) entry which is preliminary data.</text>
</comment>
<keyword evidence="4 5" id="KW-0472">Membrane</keyword>
<feature type="domain" description="O-antigen ligase-related" evidence="6">
    <location>
        <begin position="201"/>
        <end position="339"/>
    </location>
</feature>
<sequence>MFEFHKQMNKSGCLAGWREYVTGFIEKTPFHSLLFMIAIIYLEGVPGLRWLVWTARLFLLSGLVIWFYNLRRKGCSSVHIPFLFLLFFVYSMLSGIWSTSVPDPSVLLDLMILGVFFFMATNVIQPEIHFQKVLWLVQFITLCFTVVTIVKTFGTGFLRAGAFPGQDPNVYGFYLLLAMGIQLAFIAAGPRQRHFWLHAGLLILNLTSLLITESRGDFLGFVVMFLMLFWVGSFRKRWLVFAGFVLALLFFLPPGSALWERFTSLAVDRGNRRLDIWLISWHIIQSHPWFGIGLSNFPNEIGTYIQGTKTMNLIHPGTGVHNSILGIWSELGLVGLLFFGWILATVLMHGRQVMKRLSNGTFESLAIQGLLIATTGIFAASLCLGAYFRKYFWLPMALIEVLYQRRHQFGQTSEKTGIER</sequence>
<accession>A0A4R1R888</accession>
<dbReference type="GO" id="GO:0016020">
    <property type="term" value="C:membrane"/>
    <property type="evidence" value="ECO:0007669"/>
    <property type="project" value="UniProtKB-SubCell"/>
</dbReference>
<keyword evidence="3 5" id="KW-1133">Transmembrane helix</keyword>
<name>A0A4R1R888_HYDET</name>
<evidence type="ECO:0000256" key="2">
    <source>
        <dbReference type="ARBA" id="ARBA00022692"/>
    </source>
</evidence>
<evidence type="ECO:0000256" key="4">
    <source>
        <dbReference type="ARBA" id="ARBA00023136"/>
    </source>
</evidence>
<feature type="transmembrane region" description="Helical" evidence="5">
    <location>
        <begin position="239"/>
        <end position="259"/>
    </location>
</feature>
<feature type="transmembrane region" description="Helical" evidence="5">
    <location>
        <begin position="106"/>
        <end position="124"/>
    </location>
</feature>
<dbReference type="PANTHER" id="PTHR37422:SF13">
    <property type="entry name" value="LIPOPOLYSACCHARIDE BIOSYNTHESIS PROTEIN PA4999-RELATED"/>
    <property type="match status" value="1"/>
</dbReference>
<feature type="transmembrane region" description="Helical" evidence="5">
    <location>
        <begin position="218"/>
        <end position="234"/>
    </location>
</feature>
<keyword evidence="7" id="KW-0436">Ligase</keyword>
<dbReference type="RefSeq" id="WP_132016172.1">
    <property type="nucleotide sequence ID" value="NZ_SLUN01000032.1"/>
</dbReference>
<feature type="transmembrane region" description="Helical" evidence="5">
    <location>
        <begin position="369"/>
        <end position="388"/>
    </location>
</feature>
<dbReference type="AlphaFoldDB" id="A0A4R1R888"/>
<reference evidence="7 8" key="1">
    <citation type="submission" date="2019-03" db="EMBL/GenBank/DDBJ databases">
        <title>Genomic Encyclopedia of Type Strains, Phase IV (KMG-IV): sequencing the most valuable type-strain genomes for metagenomic binning, comparative biology and taxonomic classification.</title>
        <authorList>
            <person name="Goeker M."/>
        </authorList>
    </citation>
    <scope>NUCLEOTIDE SEQUENCE [LARGE SCALE GENOMIC DNA]</scope>
    <source>
        <strain evidence="7 8">LX-B</strain>
    </source>
</reference>
<organism evidence="7 8">
    <name type="scientific">Hydrogenispora ethanolica</name>
    <dbReference type="NCBI Taxonomy" id="1082276"/>
    <lineage>
        <taxon>Bacteria</taxon>
        <taxon>Bacillati</taxon>
        <taxon>Bacillota</taxon>
        <taxon>Hydrogenispora</taxon>
    </lineage>
</organism>
<protein>
    <submittedName>
        <fullName evidence="7">O-antigen ligase</fullName>
    </submittedName>
</protein>
<feature type="transmembrane region" description="Helical" evidence="5">
    <location>
        <begin position="133"/>
        <end position="150"/>
    </location>
</feature>
<dbReference type="Proteomes" id="UP000295008">
    <property type="component" value="Unassembled WGS sequence"/>
</dbReference>
<proteinExistence type="predicted"/>
<feature type="transmembrane region" description="Helical" evidence="5">
    <location>
        <begin position="20"/>
        <end position="42"/>
    </location>
</feature>
<feature type="transmembrane region" description="Helical" evidence="5">
    <location>
        <begin position="170"/>
        <end position="188"/>
    </location>
</feature>
<evidence type="ECO:0000256" key="5">
    <source>
        <dbReference type="SAM" id="Phobius"/>
    </source>
</evidence>
<dbReference type="OrthoDB" id="104748at2"/>
<feature type="transmembrane region" description="Helical" evidence="5">
    <location>
        <begin position="325"/>
        <end position="348"/>
    </location>
</feature>
<feature type="transmembrane region" description="Helical" evidence="5">
    <location>
        <begin position="80"/>
        <end position="100"/>
    </location>
</feature>
<evidence type="ECO:0000259" key="6">
    <source>
        <dbReference type="Pfam" id="PF04932"/>
    </source>
</evidence>
<dbReference type="InterPro" id="IPR051533">
    <property type="entry name" value="WaaL-like"/>
</dbReference>
<dbReference type="InterPro" id="IPR007016">
    <property type="entry name" value="O-antigen_ligase-rel_domated"/>
</dbReference>
<feature type="transmembrane region" description="Helical" evidence="5">
    <location>
        <begin position="195"/>
        <end position="212"/>
    </location>
</feature>
<keyword evidence="2 5" id="KW-0812">Transmembrane</keyword>
<dbReference type="Pfam" id="PF04932">
    <property type="entry name" value="Wzy_C"/>
    <property type="match status" value="1"/>
</dbReference>
<evidence type="ECO:0000313" key="7">
    <source>
        <dbReference type="EMBL" id="TCL61808.1"/>
    </source>
</evidence>
<dbReference type="EMBL" id="SLUN01000032">
    <property type="protein sequence ID" value="TCL61808.1"/>
    <property type="molecule type" value="Genomic_DNA"/>
</dbReference>
<keyword evidence="8" id="KW-1185">Reference proteome</keyword>
<gene>
    <name evidence="7" type="ORF">EDC14_103241</name>
</gene>
<evidence type="ECO:0000256" key="1">
    <source>
        <dbReference type="ARBA" id="ARBA00004141"/>
    </source>
</evidence>
<evidence type="ECO:0000313" key="8">
    <source>
        <dbReference type="Proteomes" id="UP000295008"/>
    </source>
</evidence>
<dbReference type="PANTHER" id="PTHR37422">
    <property type="entry name" value="TEICHURONIC ACID BIOSYNTHESIS PROTEIN TUAE"/>
    <property type="match status" value="1"/>
</dbReference>
<comment type="subcellular location">
    <subcellularLocation>
        <location evidence="1">Membrane</location>
        <topology evidence="1">Multi-pass membrane protein</topology>
    </subcellularLocation>
</comment>